<proteinExistence type="predicted"/>
<name>A0ABU3GGW2_9MICO</name>
<keyword evidence="2" id="KW-1185">Reference proteome</keyword>
<evidence type="ECO:0000313" key="2">
    <source>
        <dbReference type="Proteomes" id="UP001262835"/>
    </source>
</evidence>
<evidence type="ECO:0000313" key="1">
    <source>
        <dbReference type="EMBL" id="MDT3329938.1"/>
    </source>
</evidence>
<dbReference type="RefSeq" id="WP_311869101.1">
    <property type="nucleotide sequence ID" value="NZ_JAUZVT010000001.1"/>
</dbReference>
<organism evidence="1 2">
    <name type="scientific">Microbacterium aquilitoris</name>
    <dbReference type="NCBI Taxonomy" id="3067307"/>
    <lineage>
        <taxon>Bacteria</taxon>
        <taxon>Bacillati</taxon>
        <taxon>Actinomycetota</taxon>
        <taxon>Actinomycetes</taxon>
        <taxon>Micrococcales</taxon>
        <taxon>Microbacteriaceae</taxon>
        <taxon>Microbacterium</taxon>
    </lineage>
</organism>
<gene>
    <name evidence="1" type="ORF">Q9S78_04575</name>
</gene>
<protein>
    <submittedName>
        <fullName evidence="1">Uncharacterized protein</fullName>
    </submittedName>
</protein>
<comment type="caution">
    <text evidence="1">The sequence shown here is derived from an EMBL/GenBank/DDBJ whole genome shotgun (WGS) entry which is preliminary data.</text>
</comment>
<accession>A0ABU3GGW2</accession>
<reference evidence="1 2" key="1">
    <citation type="submission" date="2023-08" db="EMBL/GenBank/DDBJ databases">
        <title>Microbacterium aquilitoris sp. nov. and Microbacterium gwkjibeachense sp. nov., isolated from beach.</title>
        <authorList>
            <person name="Lee S.D."/>
            <person name="Yang H."/>
            <person name="Kim I."/>
        </authorList>
    </citation>
    <scope>NUCLEOTIDE SEQUENCE [LARGE SCALE GENOMIC DNA]</scope>
    <source>
        <strain evidence="1 2">KSW-18</strain>
    </source>
</reference>
<sequence>MTRLEVEVGGWEHDCCGPELVRFTPVEWTVIPVVDGPFVETHHGLEESEGLKVIEVAGTIVELEAIDRDGSRIPITRIPSGRALLGMDEEDAGDVIEMYTDRIVNVSDDDFIVTVDVQD</sequence>
<dbReference type="Proteomes" id="UP001262835">
    <property type="component" value="Unassembled WGS sequence"/>
</dbReference>
<dbReference type="EMBL" id="JAUZVT010000001">
    <property type="protein sequence ID" value="MDT3329938.1"/>
    <property type="molecule type" value="Genomic_DNA"/>
</dbReference>